<dbReference type="InterPro" id="IPR036465">
    <property type="entry name" value="vWFA_dom_sf"/>
</dbReference>
<comment type="caution">
    <text evidence="7">The sequence shown here is derived from an EMBL/GenBank/DDBJ whole genome shotgun (WGS) entry which is preliminary data.</text>
</comment>
<evidence type="ECO:0000256" key="3">
    <source>
        <dbReference type="ARBA" id="ARBA00022989"/>
    </source>
</evidence>
<dbReference type="InterPro" id="IPR033881">
    <property type="entry name" value="vWA_BatA_type"/>
</dbReference>
<keyword evidence="2 5" id="KW-0812">Transmembrane</keyword>
<dbReference type="CDD" id="cd01467">
    <property type="entry name" value="vWA_BatA_type"/>
    <property type="match status" value="1"/>
</dbReference>
<evidence type="ECO:0000256" key="2">
    <source>
        <dbReference type="ARBA" id="ARBA00022692"/>
    </source>
</evidence>
<evidence type="ECO:0000313" key="8">
    <source>
        <dbReference type="Proteomes" id="UP001310022"/>
    </source>
</evidence>
<accession>A0AAN4VVS8</accession>
<dbReference type="Proteomes" id="UP001310022">
    <property type="component" value="Unassembled WGS sequence"/>
</dbReference>
<sequence>MTEVNNALDHEWWSLQWFTPSILNNFTWEFSWVLFLIFLIPLLFILKWLLNIKLKQRLPIALTKRELQWSAITLLRFIPPLFFALAMALLLIALARPQKTNERVEQWTEGIDITMVVDISGSMQIEDFKPNRLVAAKKVCSDFVKGRFQDRIGLVIFSGEAYSLAPLTTDYKLLEEYIEEIDFKMIANDGTAIGSALAVATNRMRDGDAKSKVIILLSDGENTAGNIDPITAAKLAAAYGIKIYTIAIGKEGRVPWGKDFFGRPRMVDNTLDETTLREIADIGSGQFYRVSNNKALENVFDEIDQFEKAKIMETRFKDTQDFYDVYLKWGIIFLLCFIGLKSSFMNNVLED</sequence>
<gene>
    <name evidence="7" type="ORF">PEDI_07510</name>
</gene>
<keyword evidence="8" id="KW-1185">Reference proteome</keyword>
<dbReference type="SMART" id="SM00327">
    <property type="entry name" value="VWA"/>
    <property type="match status" value="1"/>
</dbReference>
<evidence type="ECO:0000259" key="6">
    <source>
        <dbReference type="PROSITE" id="PS50234"/>
    </source>
</evidence>
<evidence type="ECO:0000256" key="1">
    <source>
        <dbReference type="ARBA" id="ARBA00022475"/>
    </source>
</evidence>
<keyword evidence="3 5" id="KW-1133">Transmembrane helix</keyword>
<evidence type="ECO:0000256" key="4">
    <source>
        <dbReference type="ARBA" id="ARBA00023136"/>
    </source>
</evidence>
<dbReference type="InterPro" id="IPR050768">
    <property type="entry name" value="UPF0353/GerABKA_families"/>
</dbReference>
<feature type="transmembrane region" description="Helical" evidence="5">
    <location>
        <begin position="71"/>
        <end position="95"/>
    </location>
</feature>
<dbReference type="SUPFAM" id="SSF53300">
    <property type="entry name" value="vWA-like"/>
    <property type="match status" value="1"/>
</dbReference>
<organism evidence="7 8">
    <name type="scientific">Persicobacter diffluens</name>
    <dbReference type="NCBI Taxonomy" id="981"/>
    <lineage>
        <taxon>Bacteria</taxon>
        <taxon>Pseudomonadati</taxon>
        <taxon>Bacteroidota</taxon>
        <taxon>Cytophagia</taxon>
        <taxon>Cytophagales</taxon>
        <taxon>Persicobacteraceae</taxon>
        <taxon>Persicobacter</taxon>
    </lineage>
</organism>
<evidence type="ECO:0000313" key="7">
    <source>
        <dbReference type="EMBL" id="GJM60199.1"/>
    </source>
</evidence>
<feature type="transmembrane region" description="Helical" evidence="5">
    <location>
        <begin position="30"/>
        <end position="50"/>
    </location>
</feature>
<name>A0AAN4VVS8_9BACT</name>
<feature type="domain" description="VWFA" evidence="6">
    <location>
        <begin position="112"/>
        <end position="303"/>
    </location>
</feature>
<dbReference type="EMBL" id="BQKE01000001">
    <property type="protein sequence ID" value="GJM60199.1"/>
    <property type="molecule type" value="Genomic_DNA"/>
</dbReference>
<keyword evidence="1" id="KW-1003">Cell membrane</keyword>
<keyword evidence="4 5" id="KW-0472">Membrane</keyword>
<dbReference type="AlphaFoldDB" id="A0AAN4VVS8"/>
<evidence type="ECO:0000256" key="5">
    <source>
        <dbReference type="SAM" id="Phobius"/>
    </source>
</evidence>
<dbReference type="InterPro" id="IPR002035">
    <property type="entry name" value="VWF_A"/>
</dbReference>
<dbReference type="Gene3D" id="3.40.50.410">
    <property type="entry name" value="von Willebrand factor, type A domain"/>
    <property type="match status" value="1"/>
</dbReference>
<dbReference type="PANTHER" id="PTHR22550">
    <property type="entry name" value="SPORE GERMINATION PROTEIN"/>
    <property type="match status" value="1"/>
</dbReference>
<protein>
    <recommendedName>
        <fullName evidence="6">VWFA domain-containing protein</fullName>
    </recommendedName>
</protein>
<reference evidence="7 8" key="1">
    <citation type="submission" date="2021-12" db="EMBL/GenBank/DDBJ databases">
        <title>Genome sequencing of bacteria with rrn-lacking chromosome and rrn-plasmid.</title>
        <authorList>
            <person name="Anda M."/>
            <person name="Iwasaki W."/>
        </authorList>
    </citation>
    <scope>NUCLEOTIDE SEQUENCE [LARGE SCALE GENOMIC DNA]</scope>
    <source>
        <strain evidence="7 8">NBRC 15940</strain>
    </source>
</reference>
<dbReference type="PANTHER" id="PTHR22550:SF5">
    <property type="entry name" value="LEUCINE ZIPPER PROTEIN 4"/>
    <property type="match status" value="1"/>
</dbReference>
<dbReference type="PROSITE" id="PS50234">
    <property type="entry name" value="VWFA"/>
    <property type="match status" value="1"/>
</dbReference>
<dbReference type="RefSeq" id="WP_338236033.1">
    <property type="nucleotide sequence ID" value="NZ_BQKE01000001.1"/>
</dbReference>
<dbReference type="Pfam" id="PF00092">
    <property type="entry name" value="VWA"/>
    <property type="match status" value="1"/>
</dbReference>
<proteinExistence type="predicted"/>